<name>A0A290QGL3_9BACT</name>
<dbReference type="InterPro" id="IPR001661">
    <property type="entry name" value="Glyco_hydro_37"/>
</dbReference>
<dbReference type="Gene3D" id="1.50.10.10">
    <property type="match status" value="1"/>
</dbReference>
<dbReference type="Proteomes" id="UP000217265">
    <property type="component" value="Chromosome"/>
</dbReference>
<gene>
    <name evidence="2" type="ORF">CMV30_16510</name>
</gene>
<dbReference type="InterPro" id="IPR012341">
    <property type="entry name" value="6hp_glycosidase-like_sf"/>
</dbReference>
<evidence type="ECO:0000313" key="2">
    <source>
        <dbReference type="EMBL" id="ATC65416.1"/>
    </source>
</evidence>
<dbReference type="GO" id="GO:0005993">
    <property type="term" value="P:trehalose catabolic process"/>
    <property type="evidence" value="ECO:0007669"/>
    <property type="project" value="TreeGrafter"/>
</dbReference>
<dbReference type="InterPro" id="IPR054491">
    <property type="entry name" value="MGH1-like_GH"/>
</dbReference>
<protein>
    <recommendedName>
        <fullName evidence="1">Mannosylglycerate hydrolase MGH1-like glycoside hydrolase domain-containing protein</fullName>
    </recommendedName>
</protein>
<proteinExistence type="predicted"/>
<dbReference type="SUPFAM" id="SSF48208">
    <property type="entry name" value="Six-hairpin glycosidases"/>
    <property type="match status" value="1"/>
</dbReference>
<feature type="domain" description="Mannosylglycerate hydrolase MGH1-like glycoside hydrolase" evidence="1">
    <location>
        <begin position="3"/>
        <end position="293"/>
    </location>
</feature>
<dbReference type="Pfam" id="PF22422">
    <property type="entry name" value="MGH1-like_GH"/>
    <property type="match status" value="1"/>
</dbReference>
<dbReference type="KEGG" id="vbh:CMV30_16510"/>
<evidence type="ECO:0000313" key="3">
    <source>
        <dbReference type="Proteomes" id="UP000217265"/>
    </source>
</evidence>
<evidence type="ECO:0000259" key="1">
    <source>
        <dbReference type="Pfam" id="PF22422"/>
    </source>
</evidence>
<sequence>MDIILDRQLENGMLPDVLHQNGKLNSEYGKPPVMAWAVAVVDRRSPDDAYIARVYPKLVRLGQFWDQERGGKSDGLYFYAGGHPGNESGWDNSVRWDGGYQLSKSDEKRLWAIDLKCYLYAHFRALSYLATRLNRESEAAGWSERAEKLARQINDQLWDEEKGFYVDRDRVIGAPSQVLSPAGFMPLFAGIAPKDRAARVAAAAANPEKFFPGMPTAAYDTPGYDSRAMWRGPAWLNTSFFALKGLRDYGYTEVADAMRAKLLGWVAAEPELLREYYDSKTGEGLGARRFAWTGVFAIAFVLDWENDHLTWLFPRTNNVNGGSD</sequence>
<dbReference type="PRINTS" id="PR00744">
    <property type="entry name" value="GLHYDRLASE37"/>
</dbReference>
<dbReference type="EMBL" id="CP023344">
    <property type="protein sequence ID" value="ATC65416.1"/>
    <property type="molecule type" value="Genomic_DNA"/>
</dbReference>
<dbReference type="PANTHER" id="PTHR23403:SF1">
    <property type="entry name" value="TREHALASE"/>
    <property type="match status" value="1"/>
</dbReference>
<keyword evidence="3" id="KW-1185">Reference proteome</keyword>
<dbReference type="GO" id="GO:0004555">
    <property type="term" value="F:alpha,alpha-trehalase activity"/>
    <property type="evidence" value="ECO:0007669"/>
    <property type="project" value="InterPro"/>
</dbReference>
<accession>A0A290QGL3</accession>
<dbReference type="RefSeq" id="WP_096057046.1">
    <property type="nucleotide sequence ID" value="NZ_CP023344.1"/>
</dbReference>
<dbReference type="PANTHER" id="PTHR23403">
    <property type="entry name" value="TREHALASE"/>
    <property type="match status" value="1"/>
</dbReference>
<dbReference type="OrthoDB" id="9798687at2"/>
<dbReference type="InterPro" id="IPR008928">
    <property type="entry name" value="6-hairpin_glycosidase_sf"/>
</dbReference>
<dbReference type="AlphaFoldDB" id="A0A290QGL3"/>
<organism evidence="2 3">
    <name type="scientific">Nibricoccus aquaticus</name>
    <dbReference type="NCBI Taxonomy" id="2576891"/>
    <lineage>
        <taxon>Bacteria</taxon>
        <taxon>Pseudomonadati</taxon>
        <taxon>Verrucomicrobiota</taxon>
        <taxon>Opitutia</taxon>
        <taxon>Opitutales</taxon>
        <taxon>Opitutaceae</taxon>
        <taxon>Nibricoccus</taxon>
    </lineage>
</organism>
<reference evidence="2 3" key="1">
    <citation type="submission" date="2017-09" db="EMBL/GenBank/DDBJ databases">
        <title>Complete genome sequence of Verrucomicrobial strain HZ-65, isolated from freshwater.</title>
        <authorList>
            <person name="Choi A."/>
        </authorList>
    </citation>
    <scope>NUCLEOTIDE SEQUENCE [LARGE SCALE GENOMIC DNA]</scope>
    <source>
        <strain evidence="2 3">HZ-65</strain>
    </source>
</reference>